<keyword evidence="1" id="KW-0732">Signal</keyword>
<organism evidence="2 3">
    <name type="scientific">Acidithiobacillus caldus (strain ATCC 51756 / DSM 8584 / KU)</name>
    <dbReference type="NCBI Taxonomy" id="637389"/>
    <lineage>
        <taxon>Bacteria</taxon>
        <taxon>Pseudomonadati</taxon>
        <taxon>Pseudomonadota</taxon>
        <taxon>Acidithiobacillia</taxon>
        <taxon>Acidithiobacillales</taxon>
        <taxon>Acidithiobacillaceae</taxon>
        <taxon>Acidithiobacillus</taxon>
    </lineage>
</organism>
<evidence type="ECO:0000313" key="3">
    <source>
        <dbReference type="Proteomes" id="UP000005522"/>
    </source>
</evidence>
<feature type="chain" id="PRO_5001584621" description="Outer membrane protein beta-barrel domain-containing protein" evidence="1">
    <location>
        <begin position="25"/>
        <end position="224"/>
    </location>
</feature>
<gene>
    <name evidence="2" type="ORF">Acaty_c0189</name>
</gene>
<dbReference type="AlphaFoldDB" id="A0A059ZQV8"/>
<feature type="signal peptide" evidence="1">
    <location>
        <begin position="1"/>
        <end position="24"/>
    </location>
</feature>
<dbReference type="InterPro" id="IPR036709">
    <property type="entry name" value="Autotransporte_beta_dom_sf"/>
</dbReference>
<dbReference type="KEGG" id="acz:Acaty_c0189"/>
<dbReference type="SUPFAM" id="SSF103515">
    <property type="entry name" value="Autotransporter"/>
    <property type="match status" value="1"/>
</dbReference>
<protein>
    <recommendedName>
        <fullName evidence="4">Outer membrane protein beta-barrel domain-containing protein</fullName>
    </recommendedName>
</protein>
<proteinExistence type="predicted"/>
<dbReference type="eggNOG" id="ENOG5031Y3B">
    <property type="taxonomic scope" value="Bacteria"/>
</dbReference>
<evidence type="ECO:0000313" key="2">
    <source>
        <dbReference type="EMBL" id="AIA54080.1"/>
    </source>
</evidence>
<name>A0A059ZQV8_ACICK</name>
<dbReference type="Proteomes" id="UP000005522">
    <property type="component" value="Chromosome"/>
</dbReference>
<accession>A0A059ZQV8</accession>
<reference evidence="2 3" key="1">
    <citation type="journal article" date="2009" name="J. Bacteriol.">
        <title>Draft genome sequence of the extremely acidophilic bacterium Acidithiobacillus caldus ATCC 51756 reveals metabolic versatility in the genus Acidithiobacillus.</title>
        <authorList>
            <person name="Valdes J."/>
            <person name="Quatrini R."/>
            <person name="Hallberg K."/>
            <person name="Dopson M."/>
            <person name="Valenzuela P.D."/>
            <person name="Holmes D.S."/>
        </authorList>
    </citation>
    <scope>NUCLEOTIDE SEQUENCE [LARGE SCALE GENOMIC DNA]</scope>
    <source>
        <strain evidence="3">ATCC 51756 / DSM 8584 / KU</strain>
    </source>
</reference>
<evidence type="ECO:0000256" key="1">
    <source>
        <dbReference type="SAM" id="SignalP"/>
    </source>
</evidence>
<dbReference type="HOGENOM" id="CLU_102065_0_0_6"/>
<dbReference type="EMBL" id="CP005986">
    <property type="protein sequence ID" value="AIA54080.1"/>
    <property type="molecule type" value="Genomic_DNA"/>
</dbReference>
<dbReference type="RefSeq" id="WP_051620700.1">
    <property type="nucleotide sequence ID" value="NZ_CP005986.1"/>
</dbReference>
<evidence type="ECO:0008006" key="4">
    <source>
        <dbReference type="Google" id="ProtNLM"/>
    </source>
</evidence>
<dbReference type="Gene3D" id="2.40.128.130">
    <property type="entry name" value="Autotransporter beta-domain"/>
    <property type="match status" value="1"/>
</dbReference>
<sequence length="224" mass="23530">MKRNRLFAVLIGTGLLAATATAEASIYSVMNQADVSGNVQGTTNQYGNTTGGLGVRGSLFSNGLFGTAKYRHQFGTADQGDTSGDSNTFGLKIGYLFPASPILAVGPYLGYEYNRFSQNDAYLNSQSSQSLDNLGGGLYAAASLPFANVTGYLGYLGGVSETSHVTGFPPLRYNRSSNLLQLGVTAYYPLVANLNFFVGLHDDDFTQAGAPNLLRGTVGIGAAF</sequence>